<comment type="catalytic activity">
    <reaction evidence="1">
        <text>ATP + protein L-histidine = ADP + protein N-phospho-L-histidine.</text>
        <dbReference type="EC" id="2.7.13.3"/>
    </reaction>
</comment>
<dbReference type="PROSITE" id="PS50113">
    <property type="entry name" value="PAC"/>
    <property type="match status" value="1"/>
</dbReference>
<reference evidence="8" key="1">
    <citation type="submission" date="2016-04" db="EMBL/GenBank/DDBJ databases">
        <authorList>
            <person name="Nguyen H.D."/>
            <person name="Kesanakurti P."/>
            <person name="Cullis J."/>
            <person name="Levesque C.A."/>
            <person name="Hambleton S."/>
        </authorList>
    </citation>
    <scope>NUCLEOTIDE SEQUENCE</scope>
    <source>
        <strain evidence="8">DAOMC 238032</strain>
    </source>
</reference>
<feature type="domain" description="PAS" evidence="6">
    <location>
        <begin position="538"/>
        <end position="611"/>
    </location>
</feature>
<dbReference type="InterPro" id="IPR013656">
    <property type="entry name" value="PAS_4"/>
</dbReference>
<dbReference type="PANTHER" id="PTHR43304:SF1">
    <property type="entry name" value="PAC DOMAIN-CONTAINING PROTEIN"/>
    <property type="match status" value="1"/>
</dbReference>
<dbReference type="InterPro" id="IPR052162">
    <property type="entry name" value="Sensor_kinase/Photoreceptor"/>
</dbReference>
<dbReference type="Pfam" id="PF08448">
    <property type="entry name" value="PAS_4"/>
    <property type="match status" value="1"/>
</dbReference>
<dbReference type="CDD" id="cd00130">
    <property type="entry name" value="PAS"/>
    <property type="match status" value="4"/>
</dbReference>
<dbReference type="EC" id="2.7.13.3" evidence="2"/>
<evidence type="ECO:0000256" key="2">
    <source>
        <dbReference type="ARBA" id="ARBA00012438"/>
    </source>
</evidence>
<evidence type="ECO:0000256" key="1">
    <source>
        <dbReference type="ARBA" id="ARBA00000085"/>
    </source>
</evidence>
<keyword evidence="4" id="KW-0808">Transferase</keyword>
<dbReference type="InterPro" id="IPR001610">
    <property type="entry name" value="PAC"/>
</dbReference>
<sequence>MPVSAAQGHVQSLLALCTDISDLRQSHVDLHNSRKQLSSLLDNLNDGFCQLDANGRFLQANARAKVLLNQGGELVGECLWELHPMLLKGELSEVFMEVLHAGIPRRIELHLPGLGAWYRLHAYPGTDGIAVLFSNIDAEVTARQHHQTTEARLRLTQEIGRFADWQLELSDQVLTLSSQALQLLGLPMDIIGNHQDALLELLHPEDRLAFVSALLDLTEDKTALSLLVRLRDTQHSGHWRDFQFAGLLLQGQPRQAGLLIGCMQDVTDQQQRERRLIEAESFTRGMIDSLPQLIGVLDDQGRIVTTNQAWNAFLEDYPQTPLWAEIGTDYLALSRAAVLEHNAPELLLHGLEALLDGTGSPFELDYRITLADGEVRSFHLSVLLMEQEHQRLLVVFEDVSDKAQLNAALDAQAQRLRLVHEGTNDGLWEWMPGSGELYLSARFVELIGRDLADCRDFPHWLLEHAHPDDSPALRDALQSHFQQSAPFDIELRLAHPEGWRWFRARGKAQWENGTLVRFAGSLMDIGLQRELCAQIQASEARLREMVEVLPHVFWVYDVGRARIDYVSPALEKIWGLPAEQLYQDERLWLQLVHPDDQQQAERFHRRALQEHRPAEAEYRSLNACGDLLWIRNRA</sequence>
<dbReference type="EMBL" id="LWDD02003122">
    <property type="protein sequence ID" value="KAE8238036.1"/>
    <property type="molecule type" value="Genomic_DNA"/>
</dbReference>
<dbReference type="InterPro" id="IPR013655">
    <property type="entry name" value="PAS_fold_3"/>
</dbReference>
<dbReference type="SUPFAM" id="SSF55785">
    <property type="entry name" value="PYP-like sensor domain (PAS domain)"/>
    <property type="match status" value="5"/>
</dbReference>
<dbReference type="InterPro" id="IPR000700">
    <property type="entry name" value="PAS-assoc_C"/>
</dbReference>
<accession>A0A8T8SET0</accession>
<dbReference type="SMART" id="SM00086">
    <property type="entry name" value="PAC"/>
    <property type="match status" value="3"/>
</dbReference>
<dbReference type="Proteomes" id="UP000077671">
    <property type="component" value="Unassembled WGS sequence"/>
</dbReference>
<evidence type="ECO:0000313" key="8">
    <source>
        <dbReference type="EMBL" id="KAE8238036.1"/>
    </source>
</evidence>
<keyword evidence="3" id="KW-0597">Phosphoprotein</keyword>
<dbReference type="NCBIfam" id="TIGR00229">
    <property type="entry name" value="sensory_box"/>
    <property type="match status" value="1"/>
</dbReference>
<dbReference type="InterPro" id="IPR035965">
    <property type="entry name" value="PAS-like_dom_sf"/>
</dbReference>
<dbReference type="Pfam" id="PF08447">
    <property type="entry name" value="PAS_3"/>
    <property type="match status" value="2"/>
</dbReference>
<proteinExistence type="predicted"/>
<dbReference type="Gene3D" id="3.30.450.20">
    <property type="entry name" value="PAS domain"/>
    <property type="match status" value="5"/>
</dbReference>
<keyword evidence="5" id="KW-0418">Kinase</keyword>
<comment type="caution">
    <text evidence="8">The sequence shown here is derived from an EMBL/GenBank/DDBJ whole genome shotgun (WGS) entry which is preliminary data.</text>
</comment>
<dbReference type="SMART" id="SM00091">
    <property type="entry name" value="PAS"/>
    <property type="match status" value="5"/>
</dbReference>
<protein>
    <recommendedName>
        <fullName evidence="2">histidine kinase</fullName>
        <ecNumber evidence="2">2.7.13.3</ecNumber>
    </recommendedName>
</protein>
<evidence type="ECO:0000313" key="9">
    <source>
        <dbReference type="Proteomes" id="UP000077671"/>
    </source>
</evidence>
<evidence type="ECO:0000256" key="4">
    <source>
        <dbReference type="ARBA" id="ARBA00022679"/>
    </source>
</evidence>
<gene>
    <name evidence="8" type="ORF">A4X03_0g8970</name>
</gene>
<dbReference type="InterPro" id="IPR000014">
    <property type="entry name" value="PAS"/>
</dbReference>
<dbReference type="PANTHER" id="PTHR43304">
    <property type="entry name" value="PHYTOCHROME-LIKE PROTEIN CPH1"/>
    <property type="match status" value="1"/>
</dbReference>
<dbReference type="GO" id="GO:0004673">
    <property type="term" value="F:protein histidine kinase activity"/>
    <property type="evidence" value="ECO:0007669"/>
    <property type="project" value="UniProtKB-EC"/>
</dbReference>
<dbReference type="PROSITE" id="PS50112">
    <property type="entry name" value="PAS"/>
    <property type="match status" value="1"/>
</dbReference>
<evidence type="ECO:0000256" key="5">
    <source>
        <dbReference type="ARBA" id="ARBA00022777"/>
    </source>
</evidence>
<name>A0A8T8SET0_9BASI</name>
<feature type="domain" description="PAC" evidence="7">
    <location>
        <begin position="1"/>
        <end position="32"/>
    </location>
</feature>
<reference evidence="8" key="2">
    <citation type="journal article" date="2019" name="IMA Fungus">
        <title>Genome sequencing and comparison of five Tilletia species to identify candidate genes for the detection of regulated species infecting wheat.</title>
        <authorList>
            <person name="Nguyen H.D.T."/>
            <person name="Sultana T."/>
            <person name="Kesanakurti P."/>
            <person name="Hambleton S."/>
        </authorList>
    </citation>
    <scope>NUCLEOTIDE SEQUENCE</scope>
    <source>
        <strain evidence="8">DAOMC 238032</strain>
    </source>
</reference>
<evidence type="ECO:0000256" key="3">
    <source>
        <dbReference type="ARBA" id="ARBA00022553"/>
    </source>
</evidence>
<dbReference type="AlphaFoldDB" id="A0A8T8SET0"/>
<feature type="non-terminal residue" evidence="8">
    <location>
        <position position="634"/>
    </location>
</feature>
<evidence type="ECO:0000259" key="6">
    <source>
        <dbReference type="PROSITE" id="PS50112"/>
    </source>
</evidence>
<organism evidence="8 9">
    <name type="scientific">Tilletia caries</name>
    <name type="common">wheat bunt fungus</name>
    <dbReference type="NCBI Taxonomy" id="13290"/>
    <lineage>
        <taxon>Eukaryota</taxon>
        <taxon>Fungi</taxon>
        <taxon>Dikarya</taxon>
        <taxon>Basidiomycota</taxon>
        <taxon>Ustilaginomycotina</taxon>
        <taxon>Exobasidiomycetes</taxon>
        <taxon>Tilletiales</taxon>
        <taxon>Tilletiaceae</taxon>
        <taxon>Tilletia</taxon>
    </lineage>
</organism>
<evidence type="ECO:0000259" key="7">
    <source>
        <dbReference type="PROSITE" id="PS50113"/>
    </source>
</evidence>